<feature type="chain" id="PRO_5004016742" evidence="2">
    <location>
        <begin position="23"/>
        <end position="240"/>
    </location>
</feature>
<dbReference type="Proteomes" id="UP000011721">
    <property type="component" value="Chromosome"/>
</dbReference>
<dbReference type="eggNOG" id="ENOG50330AM">
    <property type="taxonomic scope" value="Bacteria"/>
</dbReference>
<organism evidence="4 5">
    <name type="scientific">Desulfocapsa sulfexigens (strain DSM 10523 / SB164P1)</name>
    <dbReference type="NCBI Taxonomy" id="1167006"/>
    <lineage>
        <taxon>Bacteria</taxon>
        <taxon>Pseudomonadati</taxon>
        <taxon>Thermodesulfobacteriota</taxon>
        <taxon>Desulfobulbia</taxon>
        <taxon>Desulfobulbales</taxon>
        <taxon>Desulfocapsaceae</taxon>
        <taxon>Desulfocapsa</taxon>
    </lineage>
</organism>
<evidence type="ECO:0000256" key="2">
    <source>
        <dbReference type="SAM" id="SignalP"/>
    </source>
</evidence>
<keyword evidence="1" id="KW-1133">Transmembrane helix</keyword>
<feature type="signal peptide" evidence="2">
    <location>
        <begin position="1"/>
        <end position="22"/>
    </location>
</feature>
<dbReference type="Pfam" id="PF07589">
    <property type="entry name" value="PEP-CTERM"/>
    <property type="match status" value="1"/>
</dbReference>
<dbReference type="AlphaFoldDB" id="M1PCE5"/>
<accession>M1PCE5</accession>
<evidence type="ECO:0000259" key="3">
    <source>
        <dbReference type="Pfam" id="PF07589"/>
    </source>
</evidence>
<protein>
    <submittedName>
        <fullName evidence="4">PEP-CTERM putative exosortase interaction domain-containing protein</fullName>
    </submittedName>
</protein>
<keyword evidence="1" id="KW-0812">Transmembrane</keyword>
<proteinExistence type="predicted"/>
<dbReference type="HOGENOM" id="CLU_1155914_0_0_7"/>
<reference evidence="5" key="1">
    <citation type="journal article" date="2013" name="Stand. Genomic Sci.">
        <title>Complete genome sequence of Desulfocapsa sulfexigens, a marine deltaproteobacterium specialized in disproportionating inorganic sulfur compounds.</title>
        <authorList>
            <person name="Finster K.W."/>
            <person name="Kjeldsen K.U."/>
            <person name="Kube M."/>
            <person name="Reinhardt R."/>
            <person name="Mussmann M."/>
            <person name="Amann R."/>
            <person name="Schreiber L."/>
        </authorList>
    </citation>
    <scope>NUCLEOTIDE SEQUENCE [LARGE SCALE GENOMIC DNA]</scope>
    <source>
        <strain evidence="5">DSM 10523 / SB164P1</strain>
    </source>
</reference>
<evidence type="ECO:0000256" key="1">
    <source>
        <dbReference type="SAM" id="Phobius"/>
    </source>
</evidence>
<evidence type="ECO:0000313" key="4">
    <source>
        <dbReference type="EMBL" id="AGF79292.1"/>
    </source>
</evidence>
<keyword evidence="5" id="KW-1185">Reference proteome</keyword>
<dbReference type="NCBIfam" id="TIGR02595">
    <property type="entry name" value="PEP_CTERM"/>
    <property type="match status" value="1"/>
</dbReference>
<keyword evidence="2" id="KW-0732">Signal</keyword>
<dbReference type="PATRIC" id="fig|1167006.5.peg.2982"/>
<dbReference type="InterPro" id="IPR013424">
    <property type="entry name" value="Ice-binding_C"/>
</dbReference>
<dbReference type="RefSeq" id="WP_015404978.1">
    <property type="nucleotide sequence ID" value="NC_020304.1"/>
</dbReference>
<keyword evidence="1" id="KW-0472">Membrane</keyword>
<gene>
    <name evidence="4" type="ordered locus">UWK_02757</name>
</gene>
<evidence type="ECO:0000313" key="5">
    <source>
        <dbReference type="Proteomes" id="UP000011721"/>
    </source>
</evidence>
<sequence>MKNILIVFSVMFLLVWGSNANALTVNYLPSPAQTTAGVYAYATTFDMMAGMSVKVTWGDDSISDFTWSSPGGLAGGVSDLGGFTLGSIGDSYSQSWVLGILEPYTSKTIQSIFIDAGTGNAVFDVLKETEGTANSGAGYPFTVTNSTGNFDITATYSGAVQIGGAAPVGDLYRYLNIDFTSTAANYQGYFGVGDYLTFRADTDNLMYENDIAPVPEPATMLLLGTGFAGLIGFRLRKKKK</sequence>
<dbReference type="STRING" id="1167006.UWK_02757"/>
<name>M1PCE5_DESSD</name>
<feature type="domain" description="Ice-binding protein C-terminal" evidence="3">
    <location>
        <begin position="213"/>
        <end position="237"/>
    </location>
</feature>
<dbReference type="EMBL" id="CP003985">
    <property type="protein sequence ID" value="AGF79292.1"/>
    <property type="molecule type" value="Genomic_DNA"/>
</dbReference>
<dbReference type="KEGG" id="dsf:UWK_02757"/>
<feature type="transmembrane region" description="Helical" evidence="1">
    <location>
        <begin position="218"/>
        <end position="235"/>
    </location>
</feature>